<sequence>MITVIVTVKQSDTQQLAQTLENLVSYAVEGFVQEVVVLHSGLDETTRYLAEEAGCNLVEDANDIQSVCANARGDWLLFMEAGATLASGWADIVNAHANADGGAASFRLSVSKARPLWQRFLAPQIFKQPLARGLLISKRQVRANSKKQKTPVELVRGLAVKRLRAKIIPA</sequence>
<dbReference type="InterPro" id="IPR029044">
    <property type="entry name" value="Nucleotide-diphossugar_trans"/>
</dbReference>
<dbReference type="EMBL" id="JXMU01000013">
    <property type="protein sequence ID" value="KPB01109.1"/>
    <property type="molecule type" value="Genomic_DNA"/>
</dbReference>
<dbReference type="STRING" id="1514904.SU32_09400"/>
<dbReference type="OrthoDB" id="5291101at2"/>
<accession>A0A0M9GMP1</accession>
<name>A0A0M9GMP1_9HYPH</name>
<evidence type="ECO:0000313" key="2">
    <source>
        <dbReference type="Proteomes" id="UP000038011"/>
    </source>
</evidence>
<reference evidence="1 2" key="1">
    <citation type="submission" date="2015-01" db="EMBL/GenBank/DDBJ databases">
        <title>Ahrensia donghaiensis sp. nov., a novel dimethylsulphoniopropionate-cleavage bacterium isolated from seawater and emended descriptions of the genus Ahrensia and Ahrensia kielensis.</title>
        <authorList>
            <person name="Liu J."/>
        </authorList>
    </citation>
    <scope>NUCLEOTIDE SEQUENCE [LARGE SCALE GENOMIC DNA]</scope>
    <source>
        <strain evidence="1 2">LZD062</strain>
    </source>
</reference>
<dbReference type="AlphaFoldDB" id="A0A0M9GMP1"/>
<keyword evidence="2" id="KW-1185">Reference proteome</keyword>
<dbReference type="Proteomes" id="UP000038011">
    <property type="component" value="Unassembled WGS sequence"/>
</dbReference>
<proteinExistence type="predicted"/>
<dbReference type="PATRIC" id="fig|1514904.3.peg.709"/>
<evidence type="ECO:0000313" key="1">
    <source>
        <dbReference type="EMBL" id="KPB01109.1"/>
    </source>
</evidence>
<gene>
    <name evidence="1" type="ORF">SU32_09400</name>
</gene>
<dbReference type="RefSeq" id="WP_053999104.1">
    <property type="nucleotide sequence ID" value="NZ_JXMU01000013.1"/>
</dbReference>
<evidence type="ECO:0008006" key="3">
    <source>
        <dbReference type="Google" id="ProtNLM"/>
    </source>
</evidence>
<comment type="caution">
    <text evidence="1">The sequence shown here is derived from an EMBL/GenBank/DDBJ whole genome shotgun (WGS) entry which is preliminary data.</text>
</comment>
<dbReference type="SUPFAM" id="SSF53448">
    <property type="entry name" value="Nucleotide-diphospho-sugar transferases"/>
    <property type="match status" value="1"/>
</dbReference>
<organism evidence="1 2">
    <name type="scientific">Ahrensia marina</name>
    <dbReference type="NCBI Taxonomy" id="1514904"/>
    <lineage>
        <taxon>Bacteria</taxon>
        <taxon>Pseudomonadati</taxon>
        <taxon>Pseudomonadota</taxon>
        <taxon>Alphaproteobacteria</taxon>
        <taxon>Hyphomicrobiales</taxon>
        <taxon>Ahrensiaceae</taxon>
        <taxon>Ahrensia</taxon>
    </lineage>
</organism>
<protein>
    <recommendedName>
        <fullName evidence="3">Glycosyl transferase</fullName>
    </recommendedName>
</protein>